<sequence length="188" mass="20653">GPGRLRRCTQTCARWPDGGEARGGRREQAGLRAVHRVVERAGVWGAGRGGGPRAVPRDLRGLHARLGEPARGCGLAGEGGRRHPRPERPHRRHGLRGRQGLRAAYGDGDEHGALLRGSPHRTRLRGEHVRLREDRRRQDRRADPAVRHPLPAHADVRRRRQEGGFGRGGRGPPGRGPARPREAPQGPL</sequence>
<feature type="non-terminal residue" evidence="2">
    <location>
        <position position="1"/>
    </location>
</feature>
<feature type="compositionally biased region" description="Basic and acidic residues" evidence="1">
    <location>
        <begin position="124"/>
        <end position="146"/>
    </location>
</feature>
<evidence type="ECO:0000313" key="2">
    <source>
        <dbReference type="EMBL" id="CAA9511898.1"/>
    </source>
</evidence>
<reference evidence="2" key="1">
    <citation type="submission" date="2020-02" db="EMBL/GenBank/DDBJ databases">
        <authorList>
            <person name="Meier V. D."/>
        </authorList>
    </citation>
    <scope>NUCLEOTIDE SEQUENCE</scope>
    <source>
        <strain evidence="2">AVDCRST_MAG05</strain>
    </source>
</reference>
<feature type="compositionally biased region" description="Gly residues" evidence="1">
    <location>
        <begin position="163"/>
        <end position="173"/>
    </location>
</feature>
<proteinExistence type="predicted"/>
<feature type="region of interest" description="Disordered" evidence="1">
    <location>
        <begin position="68"/>
        <end position="188"/>
    </location>
</feature>
<accession>A0A6J4T2G2</accession>
<feature type="non-terminal residue" evidence="2">
    <location>
        <position position="188"/>
    </location>
</feature>
<protein>
    <submittedName>
        <fullName evidence="2">Uncharacterized protein</fullName>
    </submittedName>
</protein>
<organism evidence="2">
    <name type="scientific">uncultured Rubrobacteraceae bacterium</name>
    <dbReference type="NCBI Taxonomy" id="349277"/>
    <lineage>
        <taxon>Bacteria</taxon>
        <taxon>Bacillati</taxon>
        <taxon>Actinomycetota</taxon>
        <taxon>Rubrobacteria</taxon>
        <taxon>Rubrobacterales</taxon>
        <taxon>Rubrobacteraceae</taxon>
        <taxon>environmental samples</taxon>
    </lineage>
</organism>
<dbReference type="EMBL" id="CADCVM010000344">
    <property type="protein sequence ID" value="CAA9511898.1"/>
    <property type="molecule type" value="Genomic_DNA"/>
</dbReference>
<gene>
    <name evidence="2" type="ORF">AVDCRST_MAG05-3076</name>
</gene>
<feature type="compositionally biased region" description="Basic residues" evidence="1">
    <location>
        <begin position="82"/>
        <end position="96"/>
    </location>
</feature>
<evidence type="ECO:0000256" key="1">
    <source>
        <dbReference type="SAM" id="MobiDB-lite"/>
    </source>
</evidence>
<name>A0A6J4T2G2_9ACTN</name>
<dbReference type="AlphaFoldDB" id="A0A6J4T2G2"/>